<organism evidence="4 5">
    <name type="scientific">Vallicoccus soli</name>
    <dbReference type="NCBI Taxonomy" id="2339232"/>
    <lineage>
        <taxon>Bacteria</taxon>
        <taxon>Bacillati</taxon>
        <taxon>Actinomycetota</taxon>
        <taxon>Actinomycetes</taxon>
        <taxon>Motilibacterales</taxon>
        <taxon>Vallicoccaceae</taxon>
        <taxon>Vallicoccus</taxon>
    </lineage>
</organism>
<evidence type="ECO:0000259" key="3">
    <source>
        <dbReference type="PROSITE" id="PS51186"/>
    </source>
</evidence>
<dbReference type="Proteomes" id="UP000265614">
    <property type="component" value="Unassembled WGS sequence"/>
</dbReference>
<dbReference type="InterPro" id="IPR000182">
    <property type="entry name" value="GNAT_dom"/>
</dbReference>
<accession>A0A3A3YYI5</accession>
<dbReference type="GO" id="GO:0016747">
    <property type="term" value="F:acyltransferase activity, transferring groups other than amino-acyl groups"/>
    <property type="evidence" value="ECO:0007669"/>
    <property type="project" value="InterPro"/>
</dbReference>
<dbReference type="AlphaFoldDB" id="A0A3A3YYI5"/>
<evidence type="ECO:0000313" key="4">
    <source>
        <dbReference type="EMBL" id="RJK96810.1"/>
    </source>
</evidence>
<dbReference type="EMBL" id="QZEZ01000002">
    <property type="protein sequence ID" value="RJK96810.1"/>
    <property type="molecule type" value="Genomic_DNA"/>
</dbReference>
<reference evidence="4 5" key="1">
    <citation type="submission" date="2018-09" db="EMBL/GenBank/DDBJ databases">
        <title>YIM 75000 draft genome.</title>
        <authorList>
            <person name="Tang S."/>
            <person name="Feng Y."/>
        </authorList>
    </citation>
    <scope>NUCLEOTIDE SEQUENCE [LARGE SCALE GENOMIC DNA]</scope>
    <source>
        <strain evidence="4 5">YIM 75000</strain>
    </source>
</reference>
<evidence type="ECO:0000313" key="5">
    <source>
        <dbReference type="Proteomes" id="UP000265614"/>
    </source>
</evidence>
<dbReference type="PANTHER" id="PTHR43877:SF2">
    <property type="entry name" value="AMINOALKYLPHOSPHONATE N-ACETYLTRANSFERASE-RELATED"/>
    <property type="match status" value="1"/>
</dbReference>
<keyword evidence="5" id="KW-1185">Reference proteome</keyword>
<dbReference type="SUPFAM" id="SSF55729">
    <property type="entry name" value="Acyl-CoA N-acyltransferases (Nat)"/>
    <property type="match status" value="1"/>
</dbReference>
<protein>
    <submittedName>
        <fullName evidence="4">GNAT family N-acetyltransferase</fullName>
    </submittedName>
</protein>
<evidence type="ECO:0000256" key="2">
    <source>
        <dbReference type="ARBA" id="ARBA00023315"/>
    </source>
</evidence>
<dbReference type="InterPro" id="IPR016181">
    <property type="entry name" value="Acyl_CoA_acyltransferase"/>
</dbReference>
<dbReference type="InterPro" id="IPR050832">
    <property type="entry name" value="Bact_Acetyltransf"/>
</dbReference>
<dbReference type="OrthoDB" id="9796171at2"/>
<dbReference type="Gene3D" id="3.40.630.30">
    <property type="match status" value="1"/>
</dbReference>
<dbReference type="CDD" id="cd04301">
    <property type="entry name" value="NAT_SF"/>
    <property type="match status" value="1"/>
</dbReference>
<comment type="caution">
    <text evidence="4">The sequence shown here is derived from an EMBL/GenBank/DDBJ whole genome shotgun (WGS) entry which is preliminary data.</text>
</comment>
<keyword evidence="1 4" id="KW-0808">Transferase</keyword>
<dbReference type="PROSITE" id="PS51186">
    <property type="entry name" value="GNAT"/>
    <property type="match status" value="1"/>
</dbReference>
<feature type="domain" description="N-acetyltransferase" evidence="3">
    <location>
        <begin position="6"/>
        <end position="147"/>
    </location>
</feature>
<proteinExistence type="predicted"/>
<keyword evidence="2" id="KW-0012">Acyltransferase</keyword>
<evidence type="ECO:0000256" key="1">
    <source>
        <dbReference type="ARBA" id="ARBA00022679"/>
    </source>
</evidence>
<name>A0A3A3YYI5_9ACTN</name>
<gene>
    <name evidence="4" type="ORF">D5H78_05950</name>
</gene>
<dbReference type="PANTHER" id="PTHR43877">
    <property type="entry name" value="AMINOALKYLPHOSPHONATE N-ACETYLTRANSFERASE-RELATED-RELATED"/>
    <property type="match status" value="1"/>
</dbReference>
<dbReference type="Pfam" id="PF13673">
    <property type="entry name" value="Acetyltransf_10"/>
    <property type="match status" value="1"/>
</dbReference>
<sequence>MSRPATVVRRVEDEAGRQRAYAIRTEVFVEEQAVPLELELDEHDPTADHVLAYDGDEPVGTGRLVLEDGGGVAHLGRIAVRAGARGRGVGVALITALEQLGRERGAGTSLLGAQVQALGFYERLGYVAEGPEFDDAGIAHRWMRKAL</sequence>
<dbReference type="RefSeq" id="WP_119949526.1">
    <property type="nucleotide sequence ID" value="NZ_QZEZ01000002.1"/>
</dbReference>